<comment type="subcellular location">
    <subcellularLocation>
        <location evidence="1">Nucleus</location>
    </subcellularLocation>
</comment>
<dbReference type="eggNOG" id="KOG3056">
    <property type="taxonomic scope" value="Eukaryota"/>
</dbReference>
<dbReference type="GO" id="GO:0043596">
    <property type="term" value="C:nuclear replication fork"/>
    <property type="evidence" value="ECO:0007669"/>
    <property type="project" value="TreeGrafter"/>
</dbReference>
<dbReference type="OMA" id="FFDEKFQ"/>
<keyword evidence="3" id="KW-0235">DNA replication</keyword>
<evidence type="ECO:0000259" key="10">
    <source>
        <dbReference type="Pfam" id="PF22379"/>
    </source>
</evidence>
<keyword evidence="4" id="KW-0479">Metal-binding</keyword>
<dbReference type="Gene3D" id="2.40.50.140">
    <property type="entry name" value="Nucleic acid-binding proteins"/>
    <property type="match status" value="1"/>
</dbReference>
<evidence type="ECO:0000256" key="2">
    <source>
        <dbReference type="ARBA" id="ARBA00009679"/>
    </source>
</evidence>
<dbReference type="InParanoid" id="G3AMY4"/>
<keyword evidence="5" id="KW-0863">Zinc-finger</keyword>
<dbReference type="PANTHER" id="PTHR13454">
    <property type="entry name" value="PROTEIN MCM10 HOMOLOG"/>
    <property type="match status" value="1"/>
</dbReference>
<evidence type="ECO:0000256" key="6">
    <source>
        <dbReference type="ARBA" id="ARBA00022833"/>
    </source>
</evidence>
<evidence type="ECO:0000256" key="4">
    <source>
        <dbReference type="ARBA" id="ARBA00022723"/>
    </source>
</evidence>
<evidence type="ECO:0000256" key="5">
    <source>
        <dbReference type="ARBA" id="ARBA00022771"/>
    </source>
</evidence>
<evidence type="ECO:0000313" key="11">
    <source>
        <dbReference type="EMBL" id="EGW32398.1"/>
    </source>
</evidence>
<dbReference type="FunCoup" id="G3AMY4">
    <property type="interactions" value="48"/>
</dbReference>
<dbReference type="InterPro" id="IPR012340">
    <property type="entry name" value="NA-bd_OB-fold"/>
</dbReference>
<dbReference type="Pfam" id="PF09329">
    <property type="entry name" value="zf-primase"/>
    <property type="match status" value="1"/>
</dbReference>
<evidence type="ECO:0000256" key="7">
    <source>
        <dbReference type="ARBA" id="ARBA00023242"/>
    </source>
</evidence>
<keyword evidence="6" id="KW-0862">Zinc</keyword>
<protein>
    <submittedName>
        <fullName evidence="11">Uncharacterized protein</fullName>
    </submittedName>
</protein>
<dbReference type="GO" id="GO:0003688">
    <property type="term" value="F:DNA replication origin binding"/>
    <property type="evidence" value="ECO:0007669"/>
    <property type="project" value="TreeGrafter"/>
</dbReference>
<name>G3AMY4_SPAPN</name>
<dbReference type="PANTHER" id="PTHR13454:SF11">
    <property type="entry name" value="PROTEIN MCM10 HOMOLOG"/>
    <property type="match status" value="1"/>
</dbReference>
<dbReference type="GO" id="GO:0008270">
    <property type="term" value="F:zinc ion binding"/>
    <property type="evidence" value="ECO:0007669"/>
    <property type="project" value="UniProtKB-KW"/>
</dbReference>
<dbReference type="InterPro" id="IPR015408">
    <property type="entry name" value="Znf_Mcm10/DnaG"/>
</dbReference>
<feature type="compositionally biased region" description="Basic and acidic residues" evidence="8">
    <location>
        <begin position="39"/>
        <end position="57"/>
    </location>
</feature>
<reference evidence="11 12" key="1">
    <citation type="journal article" date="2011" name="Proc. Natl. Acad. Sci. U.S.A.">
        <title>Comparative genomics of xylose-fermenting fungi for enhanced biofuel production.</title>
        <authorList>
            <person name="Wohlbach D.J."/>
            <person name="Kuo A."/>
            <person name="Sato T.K."/>
            <person name="Potts K.M."/>
            <person name="Salamov A.A."/>
            <person name="LaButti K.M."/>
            <person name="Sun H."/>
            <person name="Clum A."/>
            <person name="Pangilinan J.L."/>
            <person name="Lindquist E.A."/>
            <person name="Lucas S."/>
            <person name="Lapidus A."/>
            <person name="Jin M."/>
            <person name="Gunawan C."/>
            <person name="Balan V."/>
            <person name="Dale B.E."/>
            <person name="Jeffries T.W."/>
            <person name="Zinkel R."/>
            <person name="Barry K.W."/>
            <person name="Grigoriev I.V."/>
            <person name="Gasch A.P."/>
        </authorList>
    </citation>
    <scope>NUCLEOTIDE SEQUENCE [LARGE SCALE GENOMIC DNA]</scope>
    <source>
        <strain evidence="12">NRRL Y-27907 / 11-Y1</strain>
    </source>
</reference>
<dbReference type="RefSeq" id="XP_007375674.1">
    <property type="nucleotide sequence ID" value="XM_007375612.1"/>
</dbReference>
<organism evidence="12">
    <name type="scientific">Spathaspora passalidarum (strain NRRL Y-27907 / 11-Y1)</name>
    <dbReference type="NCBI Taxonomy" id="619300"/>
    <lineage>
        <taxon>Eukaryota</taxon>
        <taxon>Fungi</taxon>
        <taxon>Dikarya</taxon>
        <taxon>Ascomycota</taxon>
        <taxon>Saccharomycotina</taxon>
        <taxon>Pichiomycetes</taxon>
        <taxon>Debaryomycetaceae</taxon>
        <taxon>Spathaspora</taxon>
    </lineage>
</organism>
<evidence type="ECO:0000256" key="3">
    <source>
        <dbReference type="ARBA" id="ARBA00022705"/>
    </source>
</evidence>
<dbReference type="HOGENOM" id="CLU_036499_0_0_1"/>
<dbReference type="GO" id="GO:0006270">
    <property type="term" value="P:DNA replication initiation"/>
    <property type="evidence" value="ECO:0007669"/>
    <property type="project" value="InterPro"/>
</dbReference>
<evidence type="ECO:0000256" key="1">
    <source>
        <dbReference type="ARBA" id="ARBA00004123"/>
    </source>
</evidence>
<proteinExistence type="inferred from homology"/>
<dbReference type="EMBL" id="GL996502">
    <property type="protein sequence ID" value="EGW32398.1"/>
    <property type="molecule type" value="Genomic_DNA"/>
</dbReference>
<dbReference type="GO" id="GO:0003697">
    <property type="term" value="F:single-stranded DNA binding"/>
    <property type="evidence" value="ECO:0007669"/>
    <property type="project" value="InterPro"/>
</dbReference>
<keyword evidence="12" id="KW-1185">Reference proteome</keyword>
<dbReference type="InterPro" id="IPR040184">
    <property type="entry name" value="Mcm10"/>
</dbReference>
<dbReference type="AlphaFoldDB" id="G3AMY4"/>
<dbReference type="GeneID" id="18870099"/>
<dbReference type="InterPro" id="IPR055065">
    <property type="entry name" value="OB_MCM10"/>
</dbReference>
<dbReference type="KEGG" id="spaa:SPAPADRAFT_138145"/>
<comment type="similarity">
    <text evidence="2">Belongs to the MCM10 family.</text>
</comment>
<dbReference type="Pfam" id="PF22379">
    <property type="entry name" value="OB_MCM10"/>
    <property type="match status" value="1"/>
</dbReference>
<dbReference type="OrthoDB" id="273123at2759"/>
<keyword evidence="7" id="KW-0539">Nucleus</keyword>
<gene>
    <name evidence="11" type="ORF">SPAPADRAFT_138145</name>
</gene>
<feature type="domain" description="Zinc finger Mcm10/DnaG-type" evidence="9">
    <location>
        <begin position="282"/>
        <end position="324"/>
    </location>
</feature>
<feature type="region of interest" description="Disordered" evidence="8">
    <location>
        <begin position="39"/>
        <end position="75"/>
    </location>
</feature>
<feature type="domain" description="MCM10 OB-fold" evidence="10">
    <location>
        <begin position="147"/>
        <end position="272"/>
    </location>
</feature>
<evidence type="ECO:0000256" key="8">
    <source>
        <dbReference type="SAM" id="MobiDB-lite"/>
    </source>
</evidence>
<sequence length="577" mass="66527">MEDSRDEVINSDDLLTEDSADELKDLVKEFEAKYEALKQQKELNKQKKQDKVNRTEVPKSPPPKPTNHTLVAPPIPKMTPRIETVVIESKPKEKAKSNFLNKLYDANFQVQLRQIDYDKRRFEFALSEFKSEAFDVDEKEPITGHFLRKRFISANQFQELIKATDPEMKFLKIDKLLAKVNKANNFAEPVYTNWCLVGMVLAKSEPKMTKINTKYMKLKVGNFHHSVDLMLFEQAFEKNWKIQPGNLIAVLNPIVSKYEIEKKFGFNLKLDNSNVSSIVEIGALRDFGYCKFVKPPNIKCQNVINPKEAELCDIHLDMKYKHSGRMELNGAVQMRSPKKFKKTNESGSYFRDYNEDTVITSGGAAPDFKRFQDPKVLQTQNKRRKLLDQRANEKLEKKLSKLSSNSSLNNLNLIKGDNIIPKPLEKVRTQGFPNSMISQIGYDPTSTPNDLKTPAQRMKENSRLQELYELSMKNSKSKSLTTSKQDQQLKVDKWKSNIKSLKDYDKKVVSKPLNLSQPLTGLTKGRPNMVHVKNKHNRVVLDDDDDDVDDDDDDIDIQFGNDKIKNQYLKLVENRKA</sequence>
<dbReference type="STRING" id="619300.G3AMY4"/>
<dbReference type="Proteomes" id="UP000000709">
    <property type="component" value="Unassembled WGS sequence"/>
</dbReference>
<evidence type="ECO:0000259" key="9">
    <source>
        <dbReference type="Pfam" id="PF09329"/>
    </source>
</evidence>
<accession>G3AMY4</accession>
<evidence type="ECO:0000313" key="12">
    <source>
        <dbReference type="Proteomes" id="UP000000709"/>
    </source>
</evidence>